<feature type="transmembrane region" description="Helical" evidence="9">
    <location>
        <begin position="53"/>
        <end position="75"/>
    </location>
</feature>
<evidence type="ECO:0000313" key="12">
    <source>
        <dbReference type="Proteomes" id="UP000292120"/>
    </source>
</evidence>
<evidence type="ECO:0000313" key="11">
    <source>
        <dbReference type="EMBL" id="TBO31111.1"/>
    </source>
</evidence>
<dbReference type="Proteomes" id="UP000292120">
    <property type="component" value="Unassembled WGS sequence"/>
</dbReference>
<sequence length="756" mass="84185">MLRVARRHNFPRMGGKGRLLQSDATSGHRALHPRPPMQDASDRLRQTRSAAEWLTSLPTLLLLLLVLLIGTGELVHSRFLQIGQALFGDRMEQVQYYALREETRRPTCNPQPDIDAEVQRWRHSLSQEASPDSVEGLVPSPSLTEAEYRQSLQQAAALCQDKIRRHEQIQARITPEVRAFRAVEQGFFSLFQFGTEHRTMIVLLMMAITLLITSTSYQHISLVPPRFQRDYRAQALSMLLAGLALLWSNIRYLQIAQASGVPLDRPEQQLAWIGLFAALVAISAWQLRKPPAVEHTEGLGTWGHALQTVPLGSWMTLIAASYYEAKGHPSGLAIYVSSLTEIPSLTLHLALFIWCGMLFKQSRMIDLFMNLLRPWQLSPETLTYFILLAAAIPTAYTGGSGAFVMAAGVIIYHEIRALGGSRQYALGATAMSGSLGVVLSPSLIVMSIVAINNEVTSAELFHWGSWVFLMTSTLFFLASHWRKPPRTSTWPAFWPALQASGREIPPILSHVAVVTAVLGFYRVVLDTQLTETSAALIMPVIMLLVVAFDQLMRSQGIGVDPRRMATLMRRENSFPASVRVATSETVVHLGGYIYLILLSQALGGVIERSELMHWAPNHFDSAWAAMAFLAATLVFLGMFMEPLGAIFLVSGSLAPVAYANGIDPVHFWMMVLVAFELGYLLPPVALNQLLARQVVGPDRIDRADAEVAHQSSFYRRHERWLLPGGVMTLSLLIVAFVPLWLRETPWAQALWLKVHP</sequence>
<evidence type="ECO:0000256" key="7">
    <source>
        <dbReference type="RuleBase" id="RU369079"/>
    </source>
</evidence>
<gene>
    <name evidence="11" type="ORF">EYS42_07615</name>
</gene>
<dbReference type="Pfam" id="PF06808">
    <property type="entry name" value="DctM"/>
    <property type="match status" value="1"/>
</dbReference>
<keyword evidence="7" id="KW-0813">Transport</keyword>
<dbReference type="InterPro" id="IPR010656">
    <property type="entry name" value="DctM"/>
</dbReference>
<organism evidence="11 12">
    <name type="scientific">Aquabacterium lacunae</name>
    <dbReference type="NCBI Taxonomy" id="2528630"/>
    <lineage>
        <taxon>Bacteria</taxon>
        <taxon>Pseudomonadati</taxon>
        <taxon>Pseudomonadota</taxon>
        <taxon>Betaproteobacteria</taxon>
        <taxon>Burkholderiales</taxon>
        <taxon>Aquabacterium</taxon>
    </lineage>
</organism>
<proteinExistence type="predicted"/>
<reference evidence="11 12" key="1">
    <citation type="submission" date="2019-02" db="EMBL/GenBank/DDBJ databases">
        <title>Aquabacterium sp. strain KMB7.</title>
        <authorList>
            <person name="Chen W.-M."/>
        </authorList>
    </citation>
    <scope>NUCLEOTIDE SEQUENCE [LARGE SCALE GENOMIC DNA]</scope>
    <source>
        <strain evidence="11 12">KMB7</strain>
    </source>
</reference>
<feature type="transmembrane region" description="Helical" evidence="9">
    <location>
        <begin position="382"/>
        <end position="412"/>
    </location>
</feature>
<evidence type="ECO:0000256" key="4">
    <source>
        <dbReference type="ARBA" id="ARBA00022692"/>
    </source>
</evidence>
<feature type="transmembrane region" description="Helical" evidence="9">
    <location>
        <begin position="299"/>
        <end position="320"/>
    </location>
</feature>
<keyword evidence="4 9" id="KW-0812">Transmembrane</keyword>
<evidence type="ECO:0000256" key="8">
    <source>
        <dbReference type="SAM" id="MobiDB-lite"/>
    </source>
</evidence>
<dbReference type="GO" id="GO:0022857">
    <property type="term" value="F:transmembrane transporter activity"/>
    <property type="evidence" value="ECO:0007669"/>
    <property type="project" value="UniProtKB-UniRule"/>
</dbReference>
<evidence type="ECO:0000256" key="1">
    <source>
        <dbReference type="ARBA" id="ARBA00004429"/>
    </source>
</evidence>
<keyword evidence="2" id="KW-1003">Cell membrane</keyword>
<dbReference type="GO" id="GO:0005886">
    <property type="term" value="C:plasma membrane"/>
    <property type="evidence" value="ECO:0007669"/>
    <property type="project" value="UniProtKB-SubCell"/>
</dbReference>
<comment type="function">
    <text evidence="7">Part of the tripartite ATP-independent periplasmic (TRAP) transport system.</text>
</comment>
<feature type="transmembrane region" description="Helical" evidence="9">
    <location>
        <begin position="231"/>
        <end position="250"/>
    </location>
</feature>
<keyword evidence="6 9" id="KW-0472">Membrane</keyword>
<feature type="transmembrane region" description="Helical" evidence="9">
    <location>
        <begin position="573"/>
        <end position="598"/>
    </location>
</feature>
<dbReference type="PANTHER" id="PTHR33362:SF7">
    <property type="entry name" value="SLL1103 PROTEIN"/>
    <property type="match status" value="1"/>
</dbReference>
<evidence type="ECO:0000256" key="6">
    <source>
        <dbReference type="ARBA" id="ARBA00023136"/>
    </source>
</evidence>
<evidence type="ECO:0000256" key="5">
    <source>
        <dbReference type="ARBA" id="ARBA00022989"/>
    </source>
</evidence>
<dbReference type="InterPro" id="IPR004681">
    <property type="entry name" value="TRAP_DctM"/>
</dbReference>
<feature type="transmembrane region" description="Helical" evidence="9">
    <location>
        <begin position="503"/>
        <end position="521"/>
    </location>
</feature>
<feature type="transmembrane region" description="Helical" evidence="9">
    <location>
        <begin position="270"/>
        <end position="287"/>
    </location>
</feature>
<keyword evidence="5 9" id="KW-1133">Transmembrane helix</keyword>
<dbReference type="PANTHER" id="PTHR33362">
    <property type="entry name" value="SIALIC ACID TRAP TRANSPORTER PERMEASE PROTEIN SIAT-RELATED"/>
    <property type="match status" value="1"/>
</dbReference>
<dbReference type="EMBL" id="SIXI01000003">
    <property type="protein sequence ID" value="TBO31111.1"/>
    <property type="molecule type" value="Genomic_DNA"/>
</dbReference>
<evidence type="ECO:0000259" key="10">
    <source>
        <dbReference type="Pfam" id="PF06808"/>
    </source>
</evidence>
<comment type="caution">
    <text evidence="11">The sequence shown here is derived from an EMBL/GenBank/DDBJ whole genome shotgun (WGS) entry which is preliminary data.</text>
</comment>
<feature type="transmembrane region" description="Helical" evidence="9">
    <location>
        <begin position="720"/>
        <end position="741"/>
    </location>
</feature>
<feature type="transmembrane region" description="Helical" evidence="9">
    <location>
        <begin position="533"/>
        <end position="552"/>
    </location>
</feature>
<evidence type="ECO:0000256" key="2">
    <source>
        <dbReference type="ARBA" id="ARBA00022475"/>
    </source>
</evidence>
<protein>
    <submittedName>
        <fullName evidence="11">TRAP transporter large permease subunit</fullName>
    </submittedName>
</protein>
<dbReference type="AlphaFoldDB" id="A0A4Q9GY17"/>
<feature type="transmembrane region" description="Helical" evidence="9">
    <location>
        <begin position="424"/>
        <end position="451"/>
    </location>
</feature>
<evidence type="ECO:0000256" key="3">
    <source>
        <dbReference type="ARBA" id="ARBA00022519"/>
    </source>
</evidence>
<evidence type="ECO:0000256" key="9">
    <source>
        <dbReference type="SAM" id="Phobius"/>
    </source>
</evidence>
<accession>A0A4Q9GY17</accession>
<name>A0A4Q9GY17_9BURK</name>
<feature type="transmembrane region" description="Helical" evidence="9">
    <location>
        <begin position="463"/>
        <end position="482"/>
    </location>
</feature>
<feature type="transmembrane region" description="Helical" evidence="9">
    <location>
        <begin position="332"/>
        <end position="359"/>
    </location>
</feature>
<keyword evidence="12" id="KW-1185">Reference proteome</keyword>
<feature type="region of interest" description="Disordered" evidence="8">
    <location>
        <begin position="11"/>
        <end position="43"/>
    </location>
</feature>
<dbReference type="OrthoDB" id="9777699at2"/>
<feature type="transmembrane region" description="Helical" evidence="9">
    <location>
        <begin position="200"/>
        <end position="219"/>
    </location>
</feature>
<feature type="transmembrane region" description="Helical" evidence="9">
    <location>
        <begin position="667"/>
        <end position="686"/>
    </location>
</feature>
<keyword evidence="3 7" id="KW-0997">Cell inner membrane</keyword>
<feature type="domain" description="TRAP C4-dicarboxylate transport system permease DctM subunit" evidence="10">
    <location>
        <begin position="333"/>
        <end position="706"/>
    </location>
</feature>
<comment type="subcellular location">
    <subcellularLocation>
        <location evidence="1 7">Cell inner membrane</location>
        <topology evidence="1 7">Multi-pass membrane protein</topology>
    </subcellularLocation>
</comment>